<feature type="domain" description="TraD/TraG TraM recognition site" evidence="7">
    <location>
        <begin position="432"/>
        <end position="551"/>
    </location>
</feature>
<dbReference type="SUPFAM" id="SSF52540">
    <property type="entry name" value="P-loop containing nucleoside triphosphate hydrolases"/>
    <property type="match status" value="1"/>
</dbReference>
<keyword evidence="4 6" id="KW-1133">Transmembrane helix</keyword>
<organism evidence="8 9">
    <name type="scientific">Dietzia maris</name>
    <dbReference type="NCBI Taxonomy" id="37915"/>
    <lineage>
        <taxon>Bacteria</taxon>
        <taxon>Bacillati</taxon>
        <taxon>Actinomycetota</taxon>
        <taxon>Actinomycetes</taxon>
        <taxon>Mycobacteriales</taxon>
        <taxon>Dietziaceae</taxon>
        <taxon>Dietzia</taxon>
    </lineage>
</organism>
<dbReference type="CDD" id="cd01127">
    <property type="entry name" value="TrwB_TraG_TraD_VirD4"/>
    <property type="match status" value="1"/>
</dbReference>
<evidence type="ECO:0000256" key="5">
    <source>
        <dbReference type="ARBA" id="ARBA00023136"/>
    </source>
</evidence>
<feature type="transmembrane region" description="Helical" evidence="6">
    <location>
        <begin position="20"/>
        <end position="39"/>
    </location>
</feature>
<name>A0A365PAC1_9ACTN</name>
<accession>A0A365PAC1</accession>
<evidence type="ECO:0000313" key="9">
    <source>
        <dbReference type="Proteomes" id="UP000252187"/>
    </source>
</evidence>
<sequence>MAGRDNPRNTRIGLFRPEHVVLLIVLAGFVAINLSVWAAHRAAVKLGLAEPPSPFPTVGAIEVLARDSVEWTGAATAILVGEWVVVVAVAVTIIVARRRWELRRTGGTKSRIAHATRQMASTSDIATLSPRARRHEHISNNLPDCGWYGAYLGREWATGQVLMSGTEDNVLNLWAPREGKTTSKAIPEIWNAPGLVVATSCKRDLIDETIRLREHIGEVWVFDPQGLAPGAGSDGGFYFDPLDFVRAARYWDGSALRLAEIFEGATTSRSAVSGDAGENAFFYQQARDLLTALFLAAALGNKPITDVYKWVSAPGAGEPLTLLRESNYEAQHEDLNAKYSLTPRTRDGVFSAAKNCIACLGLAEVREWLTPHGHRRRLDVTDLAHDDRATLYMLTEEDNPVARPISTVLAILISEALKKRASQFERDRLPIPVLMVLDEIANVVRWPNLPEALSTYGSRGILFDIFLQTYAQGEEMWGPVGMRKLYALVAIKVIGPGQTEPEFAQMVSTQVGNYREVERSLSYSANGSGSSSQQVGSDKPILSVDEIQNLQKWQMIVIAKGRRPMLARMIPAAKQDFSPTTRDLLDRLEKGETSVPVD</sequence>
<dbReference type="EMBL" id="QNTT01000018">
    <property type="protein sequence ID" value="RBA36815.1"/>
    <property type="molecule type" value="Genomic_DNA"/>
</dbReference>
<dbReference type="Proteomes" id="UP000252187">
    <property type="component" value="Unassembled WGS sequence"/>
</dbReference>
<proteinExistence type="predicted"/>
<keyword evidence="3 6" id="KW-0812">Transmembrane</keyword>
<keyword evidence="5 6" id="KW-0472">Membrane</keyword>
<dbReference type="PANTHER" id="PTHR37937">
    <property type="entry name" value="CONJUGATIVE TRANSFER: DNA TRANSPORT"/>
    <property type="match status" value="1"/>
</dbReference>
<dbReference type="InterPro" id="IPR051539">
    <property type="entry name" value="T4SS-coupling_protein"/>
</dbReference>
<dbReference type="PANTHER" id="PTHR37937:SF1">
    <property type="entry name" value="CONJUGATIVE TRANSFER: DNA TRANSPORT"/>
    <property type="match status" value="1"/>
</dbReference>
<evidence type="ECO:0000256" key="2">
    <source>
        <dbReference type="ARBA" id="ARBA00022475"/>
    </source>
</evidence>
<protein>
    <recommendedName>
        <fullName evidence="7">TraD/TraG TraM recognition site domain-containing protein</fullName>
    </recommendedName>
</protein>
<evidence type="ECO:0000259" key="7">
    <source>
        <dbReference type="Pfam" id="PF12696"/>
    </source>
</evidence>
<evidence type="ECO:0000256" key="1">
    <source>
        <dbReference type="ARBA" id="ARBA00004651"/>
    </source>
</evidence>
<evidence type="ECO:0000256" key="3">
    <source>
        <dbReference type="ARBA" id="ARBA00022692"/>
    </source>
</evidence>
<dbReference type="Pfam" id="PF12696">
    <property type="entry name" value="TraG-D_C"/>
    <property type="match status" value="1"/>
</dbReference>
<evidence type="ECO:0000313" key="8">
    <source>
        <dbReference type="EMBL" id="RBA36815.1"/>
    </source>
</evidence>
<comment type="caution">
    <text evidence="8">The sequence shown here is derived from an EMBL/GenBank/DDBJ whole genome shotgun (WGS) entry which is preliminary data.</text>
</comment>
<evidence type="ECO:0000256" key="6">
    <source>
        <dbReference type="SAM" id="Phobius"/>
    </source>
</evidence>
<reference evidence="8 9" key="1">
    <citation type="submission" date="2018-06" db="EMBL/GenBank/DDBJ databases">
        <title>Whole genome sequencing of four bacterial strains from South Shetland trench revealing bio-synthetic gene clusters.</title>
        <authorList>
            <person name="Abdel-Mageed W.M."/>
            <person name="Lehri B."/>
            <person name="Jarmusch S.A."/>
            <person name="Miranda K."/>
            <person name="Goodfellow M."/>
            <person name="Jaspars M."/>
            <person name="Karlyshev A.V."/>
        </authorList>
    </citation>
    <scope>NUCLEOTIDE SEQUENCE [LARGE SCALE GENOMIC DNA]</scope>
    <source>
        <strain evidence="8 9">SST1</strain>
    </source>
</reference>
<dbReference type="InterPro" id="IPR027417">
    <property type="entry name" value="P-loop_NTPase"/>
</dbReference>
<dbReference type="Gene3D" id="3.40.50.300">
    <property type="entry name" value="P-loop containing nucleotide triphosphate hydrolases"/>
    <property type="match status" value="1"/>
</dbReference>
<keyword evidence="2" id="KW-1003">Cell membrane</keyword>
<evidence type="ECO:0000256" key="4">
    <source>
        <dbReference type="ARBA" id="ARBA00022989"/>
    </source>
</evidence>
<feature type="transmembrane region" description="Helical" evidence="6">
    <location>
        <begin position="74"/>
        <end position="96"/>
    </location>
</feature>
<dbReference type="GO" id="GO:0005886">
    <property type="term" value="C:plasma membrane"/>
    <property type="evidence" value="ECO:0007669"/>
    <property type="project" value="UniProtKB-SubCell"/>
</dbReference>
<comment type="subcellular location">
    <subcellularLocation>
        <location evidence="1">Cell membrane</location>
        <topology evidence="1">Multi-pass membrane protein</topology>
    </subcellularLocation>
</comment>
<dbReference type="InterPro" id="IPR032689">
    <property type="entry name" value="TraG-D_C"/>
</dbReference>
<dbReference type="AlphaFoldDB" id="A0A365PAC1"/>
<gene>
    <name evidence="8" type="ORF">DQ226_08495</name>
</gene>